<evidence type="ECO:0008006" key="4">
    <source>
        <dbReference type="Google" id="ProtNLM"/>
    </source>
</evidence>
<proteinExistence type="predicted"/>
<gene>
    <name evidence="2" type="ORF">I4I82_32955</name>
</gene>
<protein>
    <recommendedName>
        <fullName evidence="4">CopG family transcriptional regulator</fullName>
    </recommendedName>
</protein>
<dbReference type="EMBL" id="JADQDF010000002">
    <property type="protein sequence ID" value="MBW0132457.1"/>
    <property type="molecule type" value="Genomic_DNA"/>
</dbReference>
<feature type="region of interest" description="Disordered" evidence="1">
    <location>
        <begin position="41"/>
        <end position="64"/>
    </location>
</feature>
<sequence>MNVSADLAEQAKDAFWIARGEYRTFSAWVEAAMRRHIDATRRAHGVDEIPARPGGSLPTGRPLS</sequence>
<evidence type="ECO:0000313" key="2">
    <source>
        <dbReference type="EMBL" id="MBW0132457.1"/>
    </source>
</evidence>
<feature type="compositionally biased region" description="Basic and acidic residues" evidence="1">
    <location>
        <begin position="41"/>
        <end position="50"/>
    </location>
</feature>
<dbReference type="Proteomes" id="UP000694300">
    <property type="component" value="Unassembled WGS sequence"/>
</dbReference>
<evidence type="ECO:0000313" key="3">
    <source>
        <dbReference type="Proteomes" id="UP000694300"/>
    </source>
</evidence>
<organism evidence="2 3">
    <name type="scientific">Pseudonocardia oceani</name>
    <dbReference type="NCBI Taxonomy" id="2792013"/>
    <lineage>
        <taxon>Bacteria</taxon>
        <taxon>Bacillati</taxon>
        <taxon>Actinomycetota</taxon>
        <taxon>Actinomycetes</taxon>
        <taxon>Pseudonocardiales</taxon>
        <taxon>Pseudonocardiaceae</taxon>
        <taxon>Pseudonocardia</taxon>
    </lineage>
</organism>
<accession>A0ABS6UJM4</accession>
<name>A0ABS6UJM4_9PSEU</name>
<comment type="caution">
    <text evidence="2">The sequence shown here is derived from an EMBL/GenBank/DDBJ whole genome shotgun (WGS) entry which is preliminary data.</text>
</comment>
<evidence type="ECO:0000256" key="1">
    <source>
        <dbReference type="SAM" id="MobiDB-lite"/>
    </source>
</evidence>
<reference evidence="2 3" key="1">
    <citation type="submission" date="2020-11" db="EMBL/GenBank/DDBJ databases">
        <title>Pseudonocardia abyssalis sp. nov. and Pseudonocardia oceani sp. nov., description and phylogenomic analysis of two novel actinomycetes isolated from the deep Southern Ocean.</title>
        <authorList>
            <person name="Parra J."/>
        </authorList>
    </citation>
    <scope>NUCLEOTIDE SEQUENCE [LARGE SCALE GENOMIC DNA]</scope>
    <source>
        <strain evidence="3">KRD185</strain>
    </source>
</reference>
<dbReference type="RefSeq" id="WP_218594822.1">
    <property type="nucleotide sequence ID" value="NZ_JADQDE010000656.1"/>
</dbReference>
<keyword evidence="3" id="KW-1185">Reference proteome</keyword>